<dbReference type="GO" id="GO:0005737">
    <property type="term" value="C:cytoplasm"/>
    <property type="evidence" value="ECO:0007669"/>
    <property type="project" value="UniProtKB-SubCell"/>
</dbReference>
<keyword evidence="12" id="KW-1185">Reference proteome</keyword>
<evidence type="ECO:0000259" key="8">
    <source>
        <dbReference type="PROSITE" id="PS50137"/>
    </source>
</evidence>
<feature type="compositionally biased region" description="Polar residues" evidence="7">
    <location>
        <begin position="741"/>
        <end position="757"/>
    </location>
</feature>
<feature type="compositionally biased region" description="Polar residues" evidence="7">
    <location>
        <begin position="60"/>
        <end position="70"/>
    </location>
</feature>
<evidence type="ECO:0000256" key="4">
    <source>
        <dbReference type="ARBA" id="ARBA00022884"/>
    </source>
</evidence>
<dbReference type="InterPro" id="IPR042371">
    <property type="entry name" value="Z_dom"/>
</dbReference>
<feature type="domain" description="DRBM" evidence="8">
    <location>
        <begin position="774"/>
        <end position="842"/>
    </location>
</feature>
<dbReference type="PROSITE" id="PS50139">
    <property type="entry name" value="Z_BINDING"/>
    <property type="match status" value="2"/>
</dbReference>
<dbReference type="GO" id="GO:0006382">
    <property type="term" value="P:adenosine to inosine editing"/>
    <property type="evidence" value="ECO:0007669"/>
    <property type="project" value="TreeGrafter"/>
</dbReference>
<evidence type="ECO:0000256" key="3">
    <source>
        <dbReference type="ARBA" id="ARBA00022737"/>
    </source>
</evidence>
<feature type="compositionally biased region" description="Pro residues" evidence="7">
    <location>
        <begin position="76"/>
        <end position="87"/>
    </location>
</feature>
<dbReference type="Pfam" id="PF00035">
    <property type="entry name" value="dsrm"/>
    <property type="match status" value="3"/>
</dbReference>
<feature type="domain" description="Z-binding" evidence="9">
    <location>
        <begin position="345"/>
        <end position="411"/>
    </location>
</feature>
<feature type="region of interest" description="Disordered" evidence="7">
    <location>
        <begin position="451"/>
        <end position="491"/>
    </location>
</feature>
<dbReference type="InterPro" id="IPR036388">
    <property type="entry name" value="WH-like_DNA-bd_sf"/>
</dbReference>
<feature type="region of interest" description="Disordered" evidence="7">
    <location>
        <begin position="727"/>
        <end position="772"/>
    </location>
</feature>
<feature type="domain" description="DRBM" evidence="8">
    <location>
        <begin position="899"/>
        <end position="967"/>
    </location>
</feature>
<evidence type="ECO:0000256" key="2">
    <source>
        <dbReference type="ARBA" id="ARBA00022490"/>
    </source>
</evidence>
<evidence type="ECO:0000313" key="12">
    <source>
        <dbReference type="Proteomes" id="UP000829720"/>
    </source>
</evidence>
<evidence type="ECO:0000313" key="11">
    <source>
        <dbReference type="EMBL" id="KAI1885923.1"/>
    </source>
</evidence>
<evidence type="ECO:0000256" key="1">
    <source>
        <dbReference type="ARBA" id="ARBA00004496"/>
    </source>
</evidence>
<organism evidence="11 12">
    <name type="scientific">Albula goreensis</name>
    <dbReference type="NCBI Taxonomy" id="1534307"/>
    <lineage>
        <taxon>Eukaryota</taxon>
        <taxon>Metazoa</taxon>
        <taxon>Chordata</taxon>
        <taxon>Craniata</taxon>
        <taxon>Vertebrata</taxon>
        <taxon>Euteleostomi</taxon>
        <taxon>Actinopterygii</taxon>
        <taxon>Neopterygii</taxon>
        <taxon>Teleostei</taxon>
        <taxon>Albuliformes</taxon>
        <taxon>Albulidae</taxon>
        <taxon>Albula</taxon>
    </lineage>
</organism>
<dbReference type="GO" id="GO:0003725">
    <property type="term" value="F:double-stranded RNA binding"/>
    <property type="evidence" value="ECO:0007669"/>
    <property type="project" value="TreeGrafter"/>
</dbReference>
<keyword evidence="2" id="KW-0963">Cytoplasm</keyword>
<dbReference type="SMART" id="SM00552">
    <property type="entry name" value="ADEAMc"/>
    <property type="match status" value="1"/>
</dbReference>
<sequence length="1407" mass="152853">MASQHCRDLLMSLRSSPLYMNSIHDNVARIVTSNSTSTANAGAAPLRTPLSTISTCHSAASKPPQLQLSPRLTPAGIPPAPHLSPHPDPCDMSRGRGGPHKEQYRFPSPQNQGKFPFRPGSTTVPGGPYIPNFHRNSNRFPSFPGPPVAPPYLQPSPLSPSVPPPLSQPPTSPANGGQSTFSNFRQQQVQFLRGQNPEAPQFRGSPQGGPQRSGGTSGPFVNQRQGGNLKHHPNNSRQRRGYSSEGTWGYSGGFRHPVSHSAPSRQTTWTQQVNPRGRAKYQNSYQQRQRSFNQEYFESSLTNNFQKLSVERDGISRGSSFDKASTCSIASDGGTVSFQSASVALTASSEIQSLVLKALTSLNPGETLQAKVLAKKLHLPKKLINQALYALHRSQKAEKQGDTPPLWTLWKETPEEKIGSLIGDRDTNVSKGESISAVTEESDVLVETVIETRTESDQEVHRQNQDRYFESDSESDSSQSSDSESEQEQLTNANKAVSLIIMTDSKEQILQFLHELGKTNSLILAKKLGLRNAKQVNPTLYALEKQGEVSRDSSVTPHLWELSNHKRERMDRHKKAAQSAATEGTAPPLGMMLEGAACSMEGEDDKNGAHSQWASDEIPEFLNAIRTGSEGTVAVSLAAPQNLGSSRLQKLQEVRSKNPVSGLMEFAQHLGQSCEFLLLDQSGPSHDPRFRMQVMLDGRRFPVAEASSKKVAKKDAAAAALKILLREQEGGGGEEEEGNTAGMNTANDPTSDTTGNATEGPPQALSRSLPGGKNPVSMLMEYSQRSGHPIEFINTGQEGPPHDPRFMFRVKVGDSLFSEASAPSKKAARQLAAEEAVKELLGDGRLQLNKPQLNFCPLGDDENSPAMPPCPSLPPLTAAELQAAHEAGVGDLINHLNNNAVSGLLEYARARGFAAEIRLVGQSGPPHEPRFTYQAKLGGRWFPPVCASNKKQGKQEAADAALRVLIGEAEKAARTGELTPELPVSGSTLHDQIAMLSHQRFNALTTRIQHSLLGRKILATIVMRKGDSLGTVVSLGTGNRCVKGEELSLKGDTVNDCHAEIISRRGFIRFLYSELMKSNVGTEESIFEPTEDGKLRIKPEVTFHLYISTAPCGDGALFDKSCSEAAEGTDTTHQPLFENAKQGKLRTKVENGEGTIPVESSAIVPTWDGIQHGERLRTMSCSDKILRWNVLGLQGALLSHFLHPVYLRSITLGYLYSHGHLTRAVCCRLARDGDDFKNSLPANFTVNHPEVGRVSVYDSTRHTGKTKESSVNWSQADHLSVEVLDGTKGKLDGPKLDVSRVSKSNMYRLFQALCQQMGRTDLLAQPSYAHAKMAAEPFQRAKAQFFQALHAHGYGAWIGKPLEEKSFEACGGYETGIAPQSTGNQGSVSVGNPADTLSANNNSVHVQ</sequence>
<dbReference type="Gene3D" id="1.10.10.10">
    <property type="entry name" value="Winged helix-like DNA-binding domain superfamily/Winged helix DNA-binding domain"/>
    <property type="match status" value="2"/>
</dbReference>
<dbReference type="CDD" id="cd19915">
    <property type="entry name" value="DSRM_DRADA_rpt3"/>
    <property type="match status" value="1"/>
</dbReference>
<gene>
    <name evidence="11" type="ORF">AGOR_G00208750</name>
</gene>
<feature type="region of interest" description="Disordered" evidence="7">
    <location>
        <begin position="1381"/>
        <end position="1407"/>
    </location>
</feature>
<evidence type="ECO:0000256" key="6">
    <source>
        <dbReference type="PROSITE-ProRule" id="PRU00266"/>
    </source>
</evidence>
<feature type="domain" description="Z-binding" evidence="9">
    <location>
        <begin position="499"/>
        <end position="564"/>
    </location>
</feature>
<dbReference type="InterPro" id="IPR002466">
    <property type="entry name" value="A_deamin"/>
</dbReference>
<evidence type="ECO:0000256" key="5">
    <source>
        <dbReference type="ARBA" id="ARBA00023158"/>
    </source>
</evidence>
<dbReference type="Pfam" id="PF02295">
    <property type="entry name" value="z-alpha"/>
    <property type="match status" value="2"/>
</dbReference>
<dbReference type="PROSITE" id="PS50137">
    <property type="entry name" value="DS_RBD"/>
    <property type="match status" value="3"/>
</dbReference>
<dbReference type="Proteomes" id="UP000829720">
    <property type="component" value="Unassembled WGS sequence"/>
</dbReference>
<dbReference type="PROSITE" id="PS50141">
    <property type="entry name" value="A_DEAMIN_EDITASE"/>
    <property type="match status" value="1"/>
</dbReference>
<protein>
    <recommendedName>
        <fullName evidence="13">Double-stranded RNA-specific adenosine deaminase</fullName>
    </recommendedName>
</protein>
<dbReference type="GO" id="GO:0031047">
    <property type="term" value="P:regulatory ncRNA-mediated gene silencing"/>
    <property type="evidence" value="ECO:0007669"/>
    <property type="project" value="UniProtKB-KW"/>
</dbReference>
<comment type="subcellular location">
    <subcellularLocation>
        <location evidence="1">Cytoplasm</location>
    </subcellularLocation>
</comment>
<feature type="compositionally biased region" description="Basic and acidic residues" evidence="7">
    <location>
        <begin position="451"/>
        <end position="470"/>
    </location>
</feature>
<dbReference type="OrthoDB" id="10268011at2759"/>
<keyword evidence="5" id="KW-0943">RNA-mediated gene silencing</keyword>
<dbReference type="SUPFAM" id="SSF54768">
    <property type="entry name" value="dsRNA-binding domain-like"/>
    <property type="match status" value="3"/>
</dbReference>
<dbReference type="InterPro" id="IPR014720">
    <property type="entry name" value="dsRBD_dom"/>
</dbReference>
<feature type="compositionally biased region" description="Basic residues" evidence="7">
    <location>
        <begin position="229"/>
        <end position="240"/>
    </location>
</feature>
<keyword evidence="4 6" id="KW-0694">RNA-binding</keyword>
<comment type="caution">
    <text evidence="11">The sequence shown here is derived from an EMBL/GenBank/DDBJ whole genome shotgun (WGS) entry which is preliminary data.</text>
</comment>
<dbReference type="GO" id="GO:0006396">
    <property type="term" value="P:RNA processing"/>
    <property type="evidence" value="ECO:0007669"/>
    <property type="project" value="InterPro"/>
</dbReference>
<dbReference type="GO" id="GO:0005730">
    <property type="term" value="C:nucleolus"/>
    <property type="evidence" value="ECO:0007669"/>
    <property type="project" value="TreeGrafter"/>
</dbReference>
<dbReference type="Gene3D" id="3.30.160.20">
    <property type="match status" value="3"/>
</dbReference>
<name>A0A8T3CLF4_9TELE</name>
<proteinExistence type="predicted"/>
<evidence type="ECO:0000259" key="10">
    <source>
        <dbReference type="PROSITE" id="PS50141"/>
    </source>
</evidence>
<feature type="domain" description="A to I editase" evidence="10">
    <location>
        <begin position="1034"/>
        <end position="1367"/>
    </location>
</feature>
<feature type="compositionally biased region" description="Basic and acidic residues" evidence="7">
    <location>
        <begin position="88"/>
        <end position="104"/>
    </location>
</feature>
<reference evidence="11" key="1">
    <citation type="submission" date="2021-01" db="EMBL/GenBank/DDBJ databases">
        <authorList>
            <person name="Zahm M."/>
            <person name="Roques C."/>
            <person name="Cabau C."/>
            <person name="Klopp C."/>
            <person name="Donnadieu C."/>
            <person name="Jouanno E."/>
            <person name="Lampietro C."/>
            <person name="Louis A."/>
            <person name="Herpin A."/>
            <person name="Echchiki A."/>
            <person name="Berthelot C."/>
            <person name="Parey E."/>
            <person name="Roest-Crollius H."/>
            <person name="Braasch I."/>
            <person name="Postlethwait J."/>
            <person name="Bobe J."/>
            <person name="Montfort J."/>
            <person name="Bouchez O."/>
            <person name="Begum T."/>
            <person name="Mejri S."/>
            <person name="Adams A."/>
            <person name="Chen W.-J."/>
            <person name="Guiguen Y."/>
        </authorList>
    </citation>
    <scope>NUCLEOTIDE SEQUENCE</scope>
    <source>
        <tissue evidence="11">Blood</tissue>
    </source>
</reference>
<dbReference type="InterPro" id="IPR044457">
    <property type="entry name" value="ADAR1_DSRM_3"/>
</dbReference>
<keyword evidence="3" id="KW-0677">Repeat</keyword>
<dbReference type="GO" id="GO:0008251">
    <property type="term" value="F:tRNA-specific adenosine deaminase activity"/>
    <property type="evidence" value="ECO:0007669"/>
    <property type="project" value="TreeGrafter"/>
</dbReference>
<dbReference type="PANTHER" id="PTHR10910:SF107">
    <property type="entry name" value="DOUBLE-STRANDED RNA-SPECIFIC ADENOSINE DEAMINASE"/>
    <property type="match status" value="1"/>
</dbReference>
<evidence type="ECO:0008006" key="13">
    <source>
        <dbReference type="Google" id="ProtNLM"/>
    </source>
</evidence>
<dbReference type="SMART" id="SM00550">
    <property type="entry name" value="Zalpha"/>
    <property type="match status" value="2"/>
</dbReference>
<feature type="region of interest" description="Disordered" evidence="7">
    <location>
        <begin position="60"/>
        <end position="180"/>
    </location>
</feature>
<feature type="domain" description="DRBM" evidence="8">
    <location>
        <begin position="658"/>
        <end position="726"/>
    </location>
</feature>
<dbReference type="SMART" id="SM00358">
    <property type="entry name" value="DSRM"/>
    <property type="match status" value="3"/>
</dbReference>
<dbReference type="InterPro" id="IPR036390">
    <property type="entry name" value="WH_DNA-bd_sf"/>
</dbReference>
<feature type="compositionally biased region" description="Polar residues" evidence="7">
    <location>
        <begin position="261"/>
        <end position="274"/>
    </location>
</feature>
<dbReference type="FunFam" id="3.30.160.20:FF:000005">
    <property type="entry name" value="Putative double-stranded RNA-specific adenosine deaminase"/>
    <property type="match status" value="3"/>
</dbReference>
<dbReference type="EMBL" id="JAERUA010000020">
    <property type="protein sequence ID" value="KAI1885923.1"/>
    <property type="molecule type" value="Genomic_DNA"/>
</dbReference>
<accession>A0A8T3CLF4</accession>
<evidence type="ECO:0000259" key="9">
    <source>
        <dbReference type="PROSITE" id="PS50139"/>
    </source>
</evidence>
<feature type="compositionally biased region" description="Pro residues" evidence="7">
    <location>
        <begin position="143"/>
        <end position="172"/>
    </location>
</feature>
<feature type="region of interest" description="Disordered" evidence="7">
    <location>
        <begin position="197"/>
        <end position="278"/>
    </location>
</feature>
<dbReference type="Pfam" id="PF02137">
    <property type="entry name" value="A_deamin"/>
    <property type="match status" value="1"/>
</dbReference>
<dbReference type="PANTHER" id="PTHR10910">
    <property type="entry name" value="EUKARYOTE SPECIFIC DSRNA BINDING PROTEIN"/>
    <property type="match status" value="1"/>
</dbReference>
<dbReference type="GO" id="GO:0003726">
    <property type="term" value="F:double-stranded RNA adenosine deaminase activity"/>
    <property type="evidence" value="ECO:0007669"/>
    <property type="project" value="InterPro"/>
</dbReference>
<evidence type="ECO:0000256" key="7">
    <source>
        <dbReference type="SAM" id="MobiDB-lite"/>
    </source>
</evidence>
<dbReference type="SUPFAM" id="SSF46785">
    <property type="entry name" value="Winged helix' DNA-binding domain"/>
    <property type="match status" value="2"/>
</dbReference>